<comment type="caution">
    <text evidence="2">The sequence shown here is derived from an EMBL/GenBank/DDBJ whole genome shotgun (WGS) entry which is preliminary data.</text>
</comment>
<dbReference type="EMBL" id="JACCBY010000003">
    <property type="protein sequence ID" value="NYD90500.1"/>
    <property type="molecule type" value="Genomic_DNA"/>
</dbReference>
<feature type="transmembrane region" description="Helical" evidence="1">
    <location>
        <begin position="12"/>
        <end position="29"/>
    </location>
</feature>
<reference evidence="2 3" key="1">
    <citation type="submission" date="2020-08" db="EMBL/GenBank/DDBJ databases">
        <title>The Agave Microbiome: Exploring the role of microbial communities in plant adaptations to desert environments.</title>
        <authorList>
            <person name="Partida-Martinez L.P."/>
        </authorList>
    </citation>
    <scope>NUCLEOTIDE SEQUENCE [LARGE SCALE GENOMIC DNA]</scope>
    <source>
        <strain evidence="2 3">AS2.3</strain>
    </source>
</reference>
<dbReference type="RefSeq" id="WP_179508985.1">
    <property type="nucleotide sequence ID" value="NZ_JACCBY010000003.1"/>
</dbReference>
<keyword evidence="1" id="KW-0812">Transmembrane</keyword>
<organism evidence="2 3">
    <name type="scientific">Sphingomonas melonis</name>
    <dbReference type="NCBI Taxonomy" id="152682"/>
    <lineage>
        <taxon>Bacteria</taxon>
        <taxon>Pseudomonadati</taxon>
        <taxon>Pseudomonadota</taxon>
        <taxon>Alphaproteobacteria</taxon>
        <taxon>Sphingomonadales</taxon>
        <taxon>Sphingomonadaceae</taxon>
        <taxon>Sphingomonas</taxon>
    </lineage>
</organism>
<dbReference type="GO" id="GO:0016740">
    <property type="term" value="F:transferase activity"/>
    <property type="evidence" value="ECO:0007669"/>
    <property type="project" value="UniProtKB-KW"/>
</dbReference>
<keyword evidence="1" id="KW-0472">Membrane</keyword>
<keyword evidence="1" id="KW-1133">Transmembrane helix</keyword>
<feature type="transmembrane region" description="Helical" evidence="1">
    <location>
        <begin position="106"/>
        <end position="126"/>
    </location>
</feature>
<keyword evidence="2" id="KW-0808">Transferase</keyword>
<dbReference type="AlphaFoldDB" id="A0A7Y9K3L7"/>
<name>A0A7Y9K3L7_9SPHN</name>
<accession>A0A7Y9K3L7</accession>
<gene>
    <name evidence="2" type="ORF">HD841_002297</name>
</gene>
<evidence type="ECO:0000313" key="2">
    <source>
        <dbReference type="EMBL" id="NYD90500.1"/>
    </source>
</evidence>
<evidence type="ECO:0000256" key="1">
    <source>
        <dbReference type="SAM" id="Phobius"/>
    </source>
</evidence>
<feature type="transmembrane region" description="Helical" evidence="1">
    <location>
        <begin position="80"/>
        <end position="100"/>
    </location>
</feature>
<proteinExistence type="predicted"/>
<feature type="transmembrane region" description="Helical" evidence="1">
    <location>
        <begin position="49"/>
        <end position="68"/>
    </location>
</feature>
<dbReference type="Proteomes" id="UP000517753">
    <property type="component" value="Unassembled WGS sequence"/>
</dbReference>
<protein>
    <submittedName>
        <fullName evidence="2">Glucan phosphoethanolaminetransferase (Alkaline phosphatase superfamily)</fullName>
    </submittedName>
</protein>
<evidence type="ECO:0000313" key="3">
    <source>
        <dbReference type="Proteomes" id="UP000517753"/>
    </source>
</evidence>
<sequence>MTKPPSIARFEQFYWASVIVGLINTGLNWRTSQTTLAANPTLANMTWLLPAMQVLGLAIAVLIWFFIVRRPSVVAKWVQVVFAGFGALALLSAIAFLAMGKSALNAQLILGFFANLLYIAAAVMLFKPDAKSWLGEGLDEDDDLDPRDDRKAPLA</sequence>
<keyword evidence="3" id="KW-1185">Reference proteome</keyword>